<keyword evidence="3 6" id="KW-0285">Flavoprotein</keyword>
<comment type="similarity">
    <text evidence="6">Belongs to the DNA photolyase family.</text>
</comment>
<reference evidence="9" key="1">
    <citation type="submission" date="2023-07" db="EMBL/GenBank/DDBJ databases">
        <title>Dyadobacter sp. nov 'subterranea' isolated from contaminted grondwater.</title>
        <authorList>
            <person name="Szabo I."/>
            <person name="Al-Omari J."/>
            <person name="Szerdahelyi S.G."/>
            <person name="Rado J."/>
        </authorList>
    </citation>
    <scope>NUCLEOTIDE SEQUENCE [LARGE SCALE GENOMIC DNA]</scope>
    <source>
        <strain evidence="9">UP-52</strain>
    </source>
</reference>
<comment type="cofactor">
    <cofactor evidence="1">
        <name>(6R)-5,10-methylene-5,6,7,8-tetrahydrofolate</name>
        <dbReference type="ChEBI" id="CHEBI:15636"/>
    </cofactor>
</comment>
<dbReference type="PROSITE" id="PS00691">
    <property type="entry name" value="DNA_PHOTOLYASES_1_2"/>
    <property type="match status" value="1"/>
</dbReference>
<evidence type="ECO:0000256" key="3">
    <source>
        <dbReference type="ARBA" id="ARBA00022630"/>
    </source>
</evidence>
<keyword evidence="5 6" id="KW-0157">Chromophore</keyword>
<dbReference type="Gene3D" id="1.10.579.10">
    <property type="entry name" value="DNA Cyclobutane Dipyrimidine Photolyase, subunit A, domain 3"/>
    <property type="match status" value="1"/>
</dbReference>
<evidence type="ECO:0000256" key="1">
    <source>
        <dbReference type="ARBA" id="ARBA00001932"/>
    </source>
</evidence>
<dbReference type="Pfam" id="PF03441">
    <property type="entry name" value="FAD_binding_7"/>
    <property type="match status" value="1"/>
</dbReference>
<feature type="domain" description="Photolyase/cryptochrome alpha/beta" evidence="7">
    <location>
        <begin position="5"/>
        <end position="135"/>
    </location>
</feature>
<gene>
    <name evidence="8" type="ORF">IEE83_26535</name>
</gene>
<dbReference type="PANTHER" id="PTHR11455">
    <property type="entry name" value="CRYPTOCHROME"/>
    <property type="match status" value="1"/>
</dbReference>
<dbReference type="InterPro" id="IPR002081">
    <property type="entry name" value="Cryptochrome/DNA_photolyase_1"/>
</dbReference>
<accession>A0ABR9WM66</accession>
<dbReference type="InterPro" id="IPR018394">
    <property type="entry name" value="DNA_photolyase_1_CS_C"/>
</dbReference>
<dbReference type="RefSeq" id="WP_194123753.1">
    <property type="nucleotide sequence ID" value="NZ_JACYGY010000002.1"/>
</dbReference>
<dbReference type="PANTHER" id="PTHR11455:SF9">
    <property type="entry name" value="CRYPTOCHROME CIRCADIAN CLOCK 5 ISOFORM X1"/>
    <property type="match status" value="1"/>
</dbReference>
<name>A0ABR9WM66_9BACT</name>
<keyword evidence="4 6" id="KW-0274">FAD</keyword>
<evidence type="ECO:0000313" key="9">
    <source>
        <dbReference type="Proteomes" id="UP000634134"/>
    </source>
</evidence>
<dbReference type="SUPFAM" id="SSF52425">
    <property type="entry name" value="Cryptochrome/photolyase, N-terminal domain"/>
    <property type="match status" value="1"/>
</dbReference>
<dbReference type="Gene3D" id="3.40.50.620">
    <property type="entry name" value="HUPs"/>
    <property type="match status" value="1"/>
</dbReference>
<dbReference type="Gene3D" id="1.25.40.80">
    <property type="match status" value="1"/>
</dbReference>
<dbReference type="InterPro" id="IPR006050">
    <property type="entry name" value="DNA_photolyase_N"/>
</dbReference>
<evidence type="ECO:0000259" key="7">
    <source>
        <dbReference type="PROSITE" id="PS51645"/>
    </source>
</evidence>
<evidence type="ECO:0000256" key="5">
    <source>
        <dbReference type="ARBA" id="ARBA00022991"/>
    </source>
</evidence>
<dbReference type="InterPro" id="IPR014729">
    <property type="entry name" value="Rossmann-like_a/b/a_fold"/>
</dbReference>
<dbReference type="Proteomes" id="UP000634134">
    <property type="component" value="Unassembled WGS sequence"/>
</dbReference>
<evidence type="ECO:0000256" key="2">
    <source>
        <dbReference type="ARBA" id="ARBA00001974"/>
    </source>
</evidence>
<dbReference type="EMBL" id="JACYGY010000002">
    <property type="protein sequence ID" value="MBE9465456.1"/>
    <property type="molecule type" value="Genomic_DNA"/>
</dbReference>
<dbReference type="Pfam" id="PF00875">
    <property type="entry name" value="DNA_photolyase"/>
    <property type="match status" value="1"/>
</dbReference>
<comment type="caution">
    <text evidence="8">The sequence shown here is derived from an EMBL/GenBank/DDBJ whole genome shotgun (WGS) entry which is preliminary data.</text>
</comment>
<dbReference type="SUPFAM" id="SSF48173">
    <property type="entry name" value="Cryptochrome/photolyase FAD-binding domain"/>
    <property type="match status" value="1"/>
</dbReference>
<dbReference type="InterPro" id="IPR005101">
    <property type="entry name" value="Cryptochr/Photolyase_FAD-bd"/>
</dbReference>
<evidence type="ECO:0000256" key="6">
    <source>
        <dbReference type="RuleBase" id="RU004182"/>
    </source>
</evidence>
<sequence length="435" mass="51295">MEKEKIAIFWYRRDLRLHDNAGLYRALKSGLPVLPLFIFDKVILDKLENKEDKRVTFIFDAIIEIQKELKKHDSDILVRYGPPLDIWKDLIEEYDIAEVYTNNDYESYAKERDGQVKDLLAKNGAEFKSFKDQVIFEKQEVLTGQNTVYTVFTPYSRAWKAKLNDFYLSSYPTEKYFSKFFKIKSHPIPSYKEIGFVETDHQFPDDHVKSDLIEKYEENRNYPAIPGTSRMGLHLRFGTVSIRDLARKASEHSQTYLNELIWRDFYFQILWNFPQVGQGKAFRADYDKIKWRNNEKEFELWCQGKTGYPLVDAGMHQLNETGFMHNRIRMVTASFLTKHLLIDWRWGEAYFAAKLLDYDLSANNGGWQWVAGSGTDAAPYFRIFNPEAQAAKFDPKGEYIKKWVPELNTMKYPTPIVDHKFARERCLKAYKEALN</sequence>
<dbReference type="InterPro" id="IPR036155">
    <property type="entry name" value="Crypto/Photolyase_N_sf"/>
</dbReference>
<comment type="cofactor">
    <cofactor evidence="2">
        <name>FAD</name>
        <dbReference type="ChEBI" id="CHEBI:57692"/>
    </cofactor>
</comment>
<dbReference type="PROSITE" id="PS51645">
    <property type="entry name" value="PHR_CRY_ALPHA_BETA"/>
    <property type="match status" value="1"/>
</dbReference>
<evidence type="ECO:0000256" key="4">
    <source>
        <dbReference type="ARBA" id="ARBA00022827"/>
    </source>
</evidence>
<protein>
    <submittedName>
        <fullName evidence="8">Deoxyribodipyrimidine photo-lyase</fullName>
    </submittedName>
</protein>
<proteinExistence type="inferred from homology"/>
<organism evidence="8 9">
    <name type="scientific">Dyadobacter subterraneus</name>
    <dbReference type="NCBI Taxonomy" id="2773304"/>
    <lineage>
        <taxon>Bacteria</taxon>
        <taxon>Pseudomonadati</taxon>
        <taxon>Bacteroidota</taxon>
        <taxon>Cytophagia</taxon>
        <taxon>Cytophagales</taxon>
        <taxon>Spirosomataceae</taxon>
        <taxon>Dyadobacter</taxon>
    </lineage>
</organism>
<dbReference type="PRINTS" id="PR00147">
    <property type="entry name" value="DNAPHOTLYASE"/>
</dbReference>
<keyword evidence="9" id="KW-1185">Reference proteome</keyword>
<dbReference type="InterPro" id="IPR036134">
    <property type="entry name" value="Crypto/Photolyase_FAD-like_sf"/>
</dbReference>
<evidence type="ECO:0000313" key="8">
    <source>
        <dbReference type="EMBL" id="MBE9465456.1"/>
    </source>
</evidence>